<sequence length="241" mass="25950">MKRSLVLLATFVVILSACKLEIGVEMQIEADGSGSGTFVLSVDDQMRDVIEQDGRTLDPEEIFARFGIDTSAVTITETRDGDFTRWNATAAFSTFEELKTLFAVGSELSAIKDASFERVNNELTLTGLIDMNLESEIPANAPVGIETIAQFITITAVVDMPGTIVDTNADRVDDQGRLVWDFTLLEPRRSILAISDLETPSSGPSAAGYIGGGIGVVAAIIALFALSRRRRSTRADENPAT</sequence>
<gene>
    <name evidence="3" type="ORF">MNBD_ACTINO02-2878</name>
</gene>
<accession>A0A3B0RXK2</accession>
<name>A0A3B0RXK2_9ZZZZ</name>
<keyword evidence="1" id="KW-1133">Transmembrane helix</keyword>
<dbReference type="EMBL" id="UOEK01000137">
    <property type="protein sequence ID" value="VAV98290.1"/>
    <property type="molecule type" value="Genomic_DNA"/>
</dbReference>
<organism evidence="3">
    <name type="scientific">hydrothermal vent metagenome</name>
    <dbReference type="NCBI Taxonomy" id="652676"/>
    <lineage>
        <taxon>unclassified sequences</taxon>
        <taxon>metagenomes</taxon>
        <taxon>ecological metagenomes</taxon>
    </lineage>
</organism>
<evidence type="ECO:0000256" key="1">
    <source>
        <dbReference type="SAM" id="Phobius"/>
    </source>
</evidence>
<feature type="domain" description="LppM" evidence="2">
    <location>
        <begin position="24"/>
        <end position="184"/>
    </location>
</feature>
<evidence type="ECO:0000259" key="2">
    <source>
        <dbReference type="Pfam" id="PF21946"/>
    </source>
</evidence>
<feature type="transmembrane region" description="Helical" evidence="1">
    <location>
        <begin position="206"/>
        <end position="226"/>
    </location>
</feature>
<dbReference type="AlphaFoldDB" id="A0A3B0RXK2"/>
<protein>
    <recommendedName>
        <fullName evidence="2">LppM domain-containing protein</fullName>
    </recommendedName>
</protein>
<proteinExistence type="predicted"/>
<dbReference type="PROSITE" id="PS51257">
    <property type="entry name" value="PROKAR_LIPOPROTEIN"/>
    <property type="match status" value="1"/>
</dbReference>
<keyword evidence="1" id="KW-0472">Membrane</keyword>
<reference evidence="3" key="1">
    <citation type="submission" date="2018-06" db="EMBL/GenBank/DDBJ databases">
        <authorList>
            <person name="Zhirakovskaya E."/>
        </authorList>
    </citation>
    <scope>NUCLEOTIDE SEQUENCE</scope>
</reference>
<dbReference type="InterPro" id="IPR053807">
    <property type="entry name" value="LppM"/>
</dbReference>
<keyword evidence="1" id="KW-0812">Transmembrane</keyword>
<evidence type="ECO:0000313" key="3">
    <source>
        <dbReference type="EMBL" id="VAV98290.1"/>
    </source>
</evidence>
<dbReference type="Pfam" id="PF21946">
    <property type="entry name" value="LppM"/>
    <property type="match status" value="1"/>
</dbReference>